<dbReference type="PANTHER" id="PTHR43547:SF2">
    <property type="entry name" value="HYBRID SIGNAL TRANSDUCTION HISTIDINE KINASE C"/>
    <property type="match status" value="1"/>
</dbReference>
<dbReference type="SMART" id="SM00421">
    <property type="entry name" value="HTH_LUXR"/>
    <property type="match status" value="1"/>
</dbReference>
<dbReference type="SUPFAM" id="SSF63829">
    <property type="entry name" value="Calcium-dependent phosphotriesterase"/>
    <property type="match status" value="3"/>
</dbReference>
<dbReference type="InterPro" id="IPR011123">
    <property type="entry name" value="Y_Y_Y"/>
</dbReference>
<feature type="domain" description="HTH luxR-type" evidence="5">
    <location>
        <begin position="899"/>
        <end position="956"/>
    </location>
</feature>
<dbReference type="EMBL" id="FUWH01000007">
    <property type="protein sequence ID" value="SJZ97900.1"/>
    <property type="molecule type" value="Genomic_DNA"/>
</dbReference>
<keyword evidence="7" id="KW-1185">Reference proteome</keyword>
<dbReference type="InterPro" id="IPR016032">
    <property type="entry name" value="Sig_transdc_resp-reg_C-effctor"/>
</dbReference>
<evidence type="ECO:0000313" key="7">
    <source>
        <dbReference type="Proteomes" id="UP000190888"/>
    </source>
</evidence>
<feature type="signal peptide" evidence="4">
    <location>
        <begin position="1"/>
        <end position="18"/>
    </location>
</feature>
<dbReference type="GO" id="GO:0003677">
    <property type="term" value="F:DNA binding"/>
    <property type="evidence" value="ECO:0007669"/>
    <property type="project" value="InterPro"/>
</dbReference>
<dbReference type="InterPro" id="IPR011110">
    <property type="entry name" value="Reg_prop"/>
</dbReference>
<keyword evidence="1" id="KW-0597">Phosphoprotein</keyword>
<feature type="coiled-coil region" evidence="2">
    <location>
        <begin position="796"/>
        <end position="823"/>
    </location>
</feature>
<proteinExistence type="predicted"/>
<dbReference type="OrthoDB" id="9809670at2"/>
<dbReference type="STRING" id="413434.SAMN04488132_107105"/>
<feature type="transmembrane region" description="Helical" evidence="3">
    <location>
        <begin position="751"/>
        <end position="769"/>
    </location>
</feature>
<gene>
    <name evidence="6" type="ORF">SAMN04488132_107105</name>
</gene>
<dbReference type="Gene3D" id="2.130.10.10">
    <property type="entry name" value="YVTN repeat-like/Quinoprotein amine dehydrogenase"/>
    <property type="match status" value="3"/>
</dbReference>
<dbReference type="SUPFAM" id="SSF46894">
    <property type="entry name" value="C-terminal effector domain of the bipartite response regulators"/>
    <property type="match status" value="1"/>
</dbReference>
<dbReference type="RefSeq" id="WP_078831879.1">
    <property type="nucleotide sequence ID" value="NZ_FUWH01000007.1"/>
</dbReference>
<accession>A0A1T4Q254</accession>
<keyword evidence="3" id="KW-0812">Transmembrane</keyword>
<dbReference type="InterPro" id="IPR013783">
    <property type="entry name" value="Ig-like_fold"/>
</dbReference>
<dbReference type="GO" id="GO:0006355">
    <property type="term" value="P:regulation of DNA-templated transcription"/>
    <property type="evidence" value="ECO:0007669"/>
    <property type="project" value="InterPro"/>
</dbReference>
<dbReference type="Gene3D" id="1.10.10.10">
    <property type="entry name" value="Winged helix-like DNA-binding domain superfamily/Winged helix DNA-binding domain"/>
    <property type="match status" value="1"/>
</dbReference>
<keyword evidence="3" id="KW-1133">Transmembrane helix</keyword>
<dbReference type="GO" id="GO:0000155">
    <property type="term" value="F:phosphorelay sensor kinase activity"/>
    <property type="evidence" value="ECO:0007669"/>
    <property type="project" value="TreeGrafter"/>
</dbReference>
<reference evidence="6 7" key="1">
    <citation type="submission" date="2017-02" db="EMBL/GenBank/DDBJ databases">
        <authorList>
            <person name="Peterson S.W."/>
        </authorList>
    </citation>
    <scope>NUCLEOTIDE SEQUENCE [LARGE SCALE GENOMIC DNA]</scope>
    <source>
        <strain evidence="6 7">DSM 22335</strain>
    </source>
</reference>
<dbReference type="InterPro" id="IPR000792">
    <property type="entry name" value="Tscrpt_reg_LuxR_C"/>
</dbReference>
<dbReference type="Pfam" id="PF07495">
    <property type="entry name" value="Y_Y_Y"/>
    <property type="match status" value="1"/>
</dbReference>
<dbReference type="PANTHER" id="PTHR43547">
    <property type="entry name" value="TWO-COMPONENT HISTIDINE KINASE"/>
    <property type="match status" value="1"/>
</dbReference>
<dbReference type="Gene3D" id="2.60.40.10">
    <property type="entry name" value="Immunoglobulins"/>
    <property type="match status" value="1"/>
</dbReference>
<keyword evidence="3" id="KW-0472">Membrane</keyword>
<evidence type="ECO:0000256" key="4">
    <source>
        <dbReference type="SAM" id="SignalP"/>
    </source>
</evidence>
<evidence type="ECO:0000259" key="5">
    <source>
        <dbReference type="SMART" id="SM00421"/>
    </source>
</evidence>
<keyword evidence="2" id="KW-0175">Coiled coil</keyword>
<evidence type="ECO:0000256" key="1">
    <source>
        <dbReference type="ARBA" id="ARBA00022553"/>
    </source>
</evidence>
<sequence>MRTILLVVTLLYSSVMCAQNTIALPDIINYPKNLYKAGTQNWDVKQDSRGILYFANNEGLLVFDGTYWKKYKLPNETIIRSIAVTKDDRIYVGAQNEIGYFSPGKNGNLVYTSLNNLIPDNEKGFADVWDIVVCRDQLFFRSNRRIFHLNSGKISVYTSIDWNFIGCNKGEIIAHDYSKGYVTFRNGAWYPAPGFQVLPADAWVTAMVVLNNDSTLVVTNKHGLYLLTGNTVAPFRSPDIQLAAAKNIVAATVIDTDHIALATSLGGCFIINLKGILVQRLSKQDGLQNNNIQSILLDRNHNLWLGLDNGIDFIAYNNAIKHIFPDDQEHSAGYVSLVYKNDLYIGTSNGLYKAPLTGGKDISLSKSRFTLIPHSQGQVWNLAEVNGQLLMGHTDGAYLIKNNTAVSLDKTSGFWTFMPLYDIQPSPVMVTGTYNGINFYHYENGKFVNHDIHSHFESARYVAIDNNTIWVSHPYKGVYRINFNNGKPNYEVYKDHKGILSSNRNHLFKIKNRVVLTTDKGIFEYNPKAGDFERSAFFTDLFGQQKIQYLKEDDHGNIWFITGKKLGVADFSGTKPQLTNITELNDKIVGNGFEFIYPYDDNNVFVAGEEGFYLVNYAAYKSRQEVIPVLLRSVKVINKGDSLIYGGYNNLGKTVSDSVNNEPARISYALNSLHFEYASPVYGQQANLEYAYQLKGFETGWSEWSSKNEKDYTNLPPGSYTFLIKARKHGGEESAVTTYRFVILAPWYQSWWAQCFYLLAGLFIIYLLYKNQAKKFALQQQRHEEEQKRLQYLHQLEMEHNENEIIRLRNEKLESEIEHKNTELASSFMNLVQKGEVLTKIKEEFVKINKSAEKEKAPEDYKKIIRMLEEEKIKKDWDQFIVHFDKVHSDFFVSLKKHFPNLTPSELKLCAYLRLNLSTKEIAQIMNITIKSAELSRYRLRKKLQVPTEVSLFNFLLNFHSDKKEELHV</sequence>
<dbReference type="InterPro" id="IPR036388">
    <property type="entry name" value="WH-like_DNA-bd_sf"/>
</dbReference>
<evidence type="ECO:0000313" key="6">
    <source>
        <dbReference type="EMBL" id="SJZ97900.1"/>
    </source>
</evidence>
<dbReference type="Pfam" id="PF07494">
    <property type="entry name" value="Reg_prop"/>
    <property type="match status" value="1"/>
</dbReference>
<organism evidence="6 7">
    <name type="scientific">Sediminibacterium ginsengisoli</name>
    <dbReference type="NCBI Taxonomy" id="413434"/>
    <lineage>
        <taxon>Bacteria</taxon>
        <taxon>Pseudomonadati</taxon>
        <taxon>Bacteroidota</taxon>
        <taxon>Chitinophagia</taxon>
        <taxon>Chitinophagales</taxon>
        <taxon>Chitinophagaceae</taxon>
        <taxon>Sediminibacterium</taxon>
    </lineage>
</organism>
<dbReference type="AlphaFoldDB" id="A0A1T4Q254"/>
<feature type="chain" id="PRO_5012323515" evidence="4">
    <location>
        <begin position="19"/>
        <end position="969"/>
    </location>
</feature>
<keyword evidence="4" id="KW-0732">Signal</keyword>
<evidence type="ECO:0000256" key="3">
    <source>
        <dbReference type="SAM" id="Phobius"/>
    </source>
</evidence>
<protein>
    <submittedName>
        <fullName evidence="6">Two component regulator propeller</fullName>
    </submittedName>
</protein>
<name>A0A1T4Q254_9BACT</name>
<dbReference type="Proteomes" id="UP000190888">
    <property type="component" value="Unassembled WGS sequence"/>
</dbReference>
<evidence type="ECO:0000256" key="2">
    <source>
        <dbReference type="SAM" id="Coils"/>
    </source>
</evidence>
<dbReference type="InterPro" id="IPR015943">
    <property type="entry name" value="WD40/YVTN_repeat-like_dom_sf"/>
</dbReference>